<protein>
    <recommendedName>
        <fullName evidence="14">chitin deacetylase</fullName>
        <ecNumber evidence="14">3.5.1.41</ecNumber>
    </recommendedName>
</protein>
<dbReference type="GeneID" id="91987411"/>
<keyword evidence="19" id="KW-1185">Reference proteome</keyword>
<reference evidence="18" key="2">
    <citation type="submission" date="2024-01" db="EMBL/GenBank/DDBJ databases">
        <title>Comparative genomics of Cryptococcus and Kwoniella reveals pathogenesis evolution and contrasting modes of karyotype evolution via chromosome fusion or intercentromeric recombination.</title>
        <authorList>
            <person name="Coelho M.A."/>
            <person name="David-Palma M."/>
            <person name="Shea T."/>
            <person name="Bowers K."/>
            <person name="Mcginley-Smith S."/>
            <person name="Mohammad A.W."/>
            <person name="Gnirke A."/>
            <person name="Yurkov A.M."/>
            <person name="Nowrousian M."/>
            <person name="Sun S."/>
            <person name="Cuomo C.A."/>
            <person name="Heitman J."/>
        </authorList>
    </citation>
    <scope>NUCLEOTIDE SEQUENCE</scope>
    <source>
        <strain evidence="18">IND107</strain>
    </source>
</reference>
<evidence type="ECO:0000256" key="6">
    <source>
        <dbReference type="ARBA" id="ARBA00023024"/>
    </source>
</evidence>
<evidence type="ECO:0000256" key="5">
    <source>
        <dbReference type="ARBA" id="ARBA00022729"/>
    </source>
</evidence>
<evidence type="ECO:0000256" key="3">
    <source>
        <dbReference type="ARBA" id="ARBA00022475"/>
    </source>
</evidence>
<keyword evidence="7" id="KW-0472">Membrane</keyword>
<evidence type="ECO:0000256" key="13">
    <source>
        <dbReference type="ARBA" id="ARBA00023326"/>
    </source>
</evidence>
<dbReference type="PANTHER" id="PTHR10587">
    <property type="entry name" value="GLYCOSYL TRANSFERASE-RELATED"/>
    <property type="match status" value="1"/>
</dbReference>
<comment type="caution">
    <text evidence="18">The sequence shown here is derived from an EMBL/GenBank/DDBJ whole genome shotgun (WGS) entry which is preliminary data.</text>
</comment>
<evidence type="ECO:0000256" key="14">
    <source>
        <dbReference type="ARBA" id="ARBA00024056"/>
    </source>
</evidence>
<comment type="cofactor">
    <cofactor evidence="1">
        <name>Co(2+)</name>
        <dbReference type="ChEBI" id="CHEBI:48828"/>
    </cofactor>
</comment>
<dbReference type="EC" id="3.5.1.41" evidence="14"/>
<evidence type="ECO:0000256" key="8">
    <source>
        <dbReference type="ARBA" id="ARBA00023180"/>
    </source>
</evidence>
<comment type="catalytic activity">
    <reaction evidence="15">
        <text>[(1-&gt;4)-N-acetyl-beta-D-glucosaminyl](n) + n H2O = chitosan + n acetate</text>
        <dbReference type="Rhea" id="RHEA:10464"/>
        <dbReference type="Rhea" id="RHEA-COMP:9593"/>
        <dbReference type="Rhea" id="RHEA-COMP:9597"/>
        <dbReference type="ChEBI" id="CHEBI:15377"/>
        <dbReference type="ChEBI" id="CHEBI:17029"/>
        <dbReference type="ChEBI" id="CHEBI:30089"/>
        <dbReference type="ChEBI" id="CHEBI:57704"/>
        <dbReference type="EC" id="3.5.1.41"/>
    </reaction>
    <physiologicalReaction direction="left-to-right" evidence="15">
        <dbReference type="Rhea" id="RHEA:10465"/>
    </physiologicalReaction>
</comment>
<reference evidence="18" key="1">
    <citation type="submission" date="2015-01" db="EMBL/GenBank/DDBJ databases">
        <authorList>
            <consortium name="The Broad Institute Genomics Platform"/>
            <person name="Cuomo C."/>
            <person name="Litvintseva A."/>
            <person name="Chen Y."/>
            <person name="Heitman J."/>
            <person name="Sun S."/>
            <person name="Springer D."/>
            <person name="Dromer F."/>
            <person name="Young S."/>
            <person name="Zeng Q."/>
            <person name="Gargeya S."/>
            <person name="Abouelleil A."/>
            <person name="Alvarado L."/>
            <person name="Chapman S.B."/>
            <person name="Gainer-Dewar J."/>
            <person name="Goldberg J."/>
            <person name="Griggs A."/>
            <person name="Gujja S."/>
            <person name="Hansen M."/>
            <person name="Howarth C."/>
            <person name="Imamovic A."/>
            <person name="Larimer J."/>
            <person name="Murphy C."/>
            <person name="Naylor J."/>
            <person name="Pearson M."/>
            <person name="Priest M."/>
            <person name="Roberts A."/>
            <person name="Saif S."/>
            <person name="Shea T."/>
            <person name="Sykes S."/>
            <person name="Wortman J."/>
            <person name="Nusbaum C."/>
            <person name="Birren B."/>
        </authorList>
    </citation>
    <scope>NUCLEOTIDE SEQUENCE</scope>
    <source>
        <strain evidence="18">IND107</strain>
    </source>
</reference>
<keyword evidence="5 16" id="KW-0732">Signal</keyword>
<evidence type="ECO:0000256" key="12">
    <source>
        <dbReference type="ARBA" id="ARBA00023316"/>
    </source>
</evidence>
<name>A0ABR3C551_9TREE</name>
<feature type="chain" id="PRO_5046812850" description="chitin deacetylase" evidence="16">
    <location>
        <begin position="19"/>
        <end position="415"/>
    </location>
</feature>
<keyword evidence="6" id="KW-0146">Chitin degradation</keyword>
<evidence type="ECO:0000256" key="2">
    <source>
        <dbReference type="ARBA" id="ARBA00004609"/>
    </source>
</evidence>
<dbReference type="SUPFAM" id="SSF88713">
    <property type="entry name" value="Glycoside hydrolase/deacetylase"/>
    <property type="match status" value="1"/>
</dbReference>
<evidence type="ECO:0000256" key="9">
    <source>
        <dbReference type="ARBA" id="ARBA00023277"/>
    </source>
</evidence>
<keyword evidence="3" id="KW-1003">Cell membrane</keyword>
<dbReference type="PANTHER" id="PTHR10587:SF135">
    <property type="entry name" value="CHITIN DEACETYLASE 3"/>
    <property type="match status" value="1"/>
</dbReference>
<evidence type="ECO:0000256" key="4">
    <source>
        <dbReference type="ARBA" id="ARBA00022622"/>
    </source>
</evidence>
<evidence type="ECO:0000256" key="15">
    <source>
        <dbReference type="ARBA" id="ARBA00048494"/>
    </source>
</evidence>
<keyword evidence="8" id="KW-0325">Glycoprotein</keyword>
<evidence type="ECO:0000259" key="17">
    <source>
        <dbReference type="PROSITE" id="PS51677"/>
    </source>
</evidence>
<evidence type="ECO:0000313" key="18">
    <source>
        <dbReference type="EMBL" id="KAL0255746.1"/>
    </source>
</evidence>
<keyword evidence="10" id="KW-0170">Cobalt</keyword>
<dbReference type="EMBL" id="ATAM02000001">
    <property type="protein sequence ID" value="KAL0255746.1"/>
    <property type="molecule type" value="Genomic_DNA"/>
</dbReference>
<dbReference type="PROSITE" id="PS51677">
    <property type="entry name" value="NODB"/>
    <property type="match status" value="1"/>
</dbReference>
<feature type="signal peptide" evidence="16">
    <location>
        <begin position="1"/>
        <end position="18"/>
    </location>
</feature>
<feature type="domain" description="NodB homology" evidence="17">
    <location>
        <begin position="124"/>
        <end position="314"/>
    </location>
</feature>
<keyword evidence="4" id="KW-0336">GPI-anchor</keyword>
<sequence length="415" mass="44111">MYGPLSLSALSLLAVVAAAPFQESWLQPRDSPVSQLFRRAAPDPNASDYLSYYPSPGSTPNVSTIPQAWLDKLATVQMPNVSVATASGQIPTYPNNENDGDSSICSFTAQCVEPEDLFSPPGEKVWALSFDDGPTDVSPGLYDFLAQNNISSKATHFMIGGNVVTSPQSVLIAVKAGGHLAVHTWSHPYMTTLTNEQVVGEIGWTMQALADLNGGRVPKFWRPPYGDVDNRVRAIAKGVFSLETVLWDEDTNDWAITDQPNQYTVSSVEAYFDTLVTGNRTQGLLLLEHELDNNTVEVFETEYPKAIANGWTVKNVADAFNMEWYLNSGKGNDGTVTTMSVGGALPTAAPTNTSTSVTSTSVASATATSSGSVTDSAGVSIASAASSEKSSSWAIAERPSLFVIACGLVFAATVV</sequence>
<dbReference type="CDD" id="cd10952">
    <property type="entry name" value="CE4_MrCDA_like"/>
    <property type="match status" value="1"/>
</dbReference>
<keyword evidence="9" id="KW-0119">Carbohydrate metabolism</keyword>
<dbReference type="InterPro" id="IPR002509">
    <property type="entry name" value="NODB_dom"/>
</dbReference>
<dbReference type="RefSeq" id="XP_066617023.1">
    <property type="nucleotide sequence ID" value="XM_066755122.1"/>
</dbReference>
<evidence type="ECO:0000256" key="16">
    <source>
        <dbReference type="SAM" id="SignalP"/>
    </source>
</evidence>
<dbReference type="Proteomes" id="UP000054399">
    <property type="component" value="Unassembled WGS sequence"/>
</dbReference>
<dbReference type="Pfam" id="PF01522">
    <property type="entry name" value="Polysacc_deac_1"/>
    <property type="match status" value="1"/>
</dbReference>
<dbReference type="Gene3D" id="3.20.20.370">
    <property type="entry name" value="Glycoside hydrolase/deacetylase"/>
    <property type="match status" value="1"/>
</dbReference>
<accession>A0ABR3C551</accession>
<dbReference type="InterPro" id="IPR050248">
    <property type="entry name" value="Polysacc_deacetylase_ArnD"/>
</dbReference>
<organism evidence="18 19">
    <name type="scientific">Cryptococcus tetragattii IND107</name>
    <dbReference type="NCBI Taxonomy" id="1296105"/>
    <lineage>
        <taxon>Eukaryota</taxon>
        <taxon>Fungi</taxon>
        <taxon>Dikarya</taxon>
        <taxon>Basidiomycota</taxon>
        <taxon>Agaricomycotina</taxon>
        <taxon>Tremellomycetes</taxon>
        <taxon>Tremellales</taxon>
        <taxon>Cryptococcaceae</taxon>
        <taxon>Cryptococcus</taxon>
        <taxon>Cryptococcus gattii species complex</taxon>
    </lineage>
</organism>
<evidence type="ECO:0000256" key="7">
    <source>
        <dbReference type="ARBA" id="ARBA00023136"/>
    </source>
</evidence>
<evidence type="ECO:0000256" key="11">
    <source>
        <dbReference type="ARBA" id="ARBA00023288"/>
    </source>
</evidence>
<keyword evidence="12" id="KW-0961">Cell wall biogenesis/degradation</keyword>
<proteinExistence type="predicted"/>
<keyword evidence="11" id="KW-0449">Lipoprotein</keyword>
<evidence type="ECO:0000256" key="10">
    <source>
        <dbReference type="ARBA" id="ARBA00023285"/>
    </source>
</evidence>
<dbReference type="InterPro" id="IPR011330">
    <property type="entry name" value="Glyco_hydro/deAcase_b/a-brl"/>
</dbReference>
<evidence type="ECO:0000313" key="19">
    <source>
        <dbReference type="Proteomes" id="UP000054399"/>
    </source>
</evidence>
<keyword evidence="13" id="KW-0624">Polysaccharide degradation</keyword>
<comment type="subcellular location">
    <subcellularLocation>
        <location evidence="2">Cell membrane</location>
        <topology evidence="2">Lipid-anchor</topology>
        <topology evidence="2">GPI-anchor</topology>
    </subcellularLocation>
</comment>
<evidence type="ECO:0000256" key="1">
    <source>
        <dbReference type="ARBA" id="ARBA00001941"/>
    </source>
</evidence>
<gene>
    <name evidence="18" type="ORF">I308_100553</name>
</gene>